<comment type="caution">
    <text evidence="2">The sequence shown here is derived from an EMBL/GenBank/DDBJ whole genome shotgun (WGS) entry which is preliminary data.</text>
</comment>
<feature type="compositionally biased region" description="Basic residues" evidence="1">
    <location>
        <begin position="428"/>
        <end position="441"/>
    </location>
</feature>
<gene>
    <name evidence="2" type="ORF">PCOR1329_LOCUS35588</name>
</gene>
<feature type="compositionally biased region" description="Gly residues" evidence="1">
    <location>
        <begin position="240"/>
        <end position="251"/>
    </location>
</feature>
<sequence>MQGDGCWAAVPCLPDGWAWACWWGPARLVTAPVAPAPGVRLGGASGGARAGAAPAAPAEAAAAAVGGACGAAGAAAGCASGAVAAAASGAPGAEEPGAGLGAGIGPPRGPLRGADVGAATPPAPAQPEPWTRSLRQGSPGGEAWQQPRRYAPRQRRQGAGAWQGIGGLGQWAAFAESDASRPGPCSRGDVQGSSPAPASKGQPPAPGRGSCPPSSEEDSSDSSSGYSDSGASGSAPGCFGSDGSGCSGSDGTGCSDSDGSALSASGRVSSGSDGAPGCGAEGDGPSGVIDIGRCQLRRAGALAWRARAARPPALHEGDGSEAASPPSVGTSAAAAGALVPAPPTRAEGDGVERDGISREDFVQELRDGLASSGWAAARALAPALRVAIRGLGFREACARLEEAASAIPDALGRRRVVERVLEAAERPRRARRSPPGRRRRGGSGPPAHGAAGVDATRRLCKLPAAELARELRAGAEAFRAFPELAAEAAQLAAAAEGDPAVDGPAAALGPAEPSQEAGGARGADPAELNLESGGLRGAEFASSFDDLPDPAELNLESGGVRGAEFASSFDDLPDGDDLPGVPPLLVHVRAAHHLPGRPQLGEHGTLPLAAVSAAAGACSVLLALRNSGAGEPPAAGPPATSGPFVAPPAPLEDIGAQQAREIRARRLGISPGDFILERYDIAGPEVWHERMVLIASPYRTDLTILTPDGDCYEEQLFAAGTPGADIAAWLPSVGGAMGAGNPATGAAHIHRFRAVPAPATCDALRTATEGRLGFPPGPRAVPNLAGRAGVGAPGVGAGAAGAGAPAAGAAVVAPAAAPPAAAPGAALGAGLAAGAAAGVAPAAGGVLVAPPLVPAAAAAAPAPAAPIAAAAPAAPAAGVGAAPPVPPMLAAAAAAGLGAGGAPPPAALAAVPGAGAAAAVAPAAPAAPTDVRILSVSYDMLGQRHRAFRGAVLAMVEHAWPDWPVKGPRARRWVLRFMETNGGAPLGRRARWRTEARLHALEFGVAEHERACRLLEFMTIYDQLNVVDLASGELLAHIVQLHEERCRERLAPETKGDNLDTHLILGCDLVRGNICVSPQLAEHLKEELTKEWAERALATKGKKVNKKGHQYDDGFVAARSRAVASVTCSRCRLFQLHPRGLDAAGLGKPFAGAMAPAKGVSGA</sequence>
<organism evidence="2 3">
    <name type="scientific">Prorocentrum cordatum</name>
    <dbReference type="NCBI Taxonomy" id="2364126"/>
    <lineage>
        <taxon>Eukaryota</taxon>
        <taxon>Sar</taxon>
        <taxon>Alveolata</taxon>
        <taxon>Dinophyceae</taxon>
        <taxon>Prorocentrales</taxon>
        <taxon>Prorocentraceae</taxon>
        <taxon>Prorocentrum</taxon>
    </lineage>
</organism>
<feature type="region of interest" description="Disordered" evidence="1">
    <location>
        <begin position="89"/>
        <end position="161"/>
    </location>
</feature>
<feature type="region of interest" description="Disordered" evidence="1">
    <location>
        <begin position="173"/>
        <end position="290"/>
    </location>
</feature>
<feature type="compositionally biased region" description="Low complexity" evidence="1">
    <location>
        <begin position="322"/>
        <end position="339"/>
    </location>
</feature>
<feature type="compositionally biased region" description="Gly residues" evidence="1">
    <location>
        <begin position="274"/>
        <end position="285"/>
    </location>
</feature>
<name>A0ABN9T548_9DINO</name>
<feature type="compositionally biased region" description="Low complexity" evidence="1">
    <location>
        <begin position="221"/>
        <end position="239"/>
    </location>
</feature>
<feature type="compositionally biased region" description="Low complexity" evidence="1">
    <location>
        <begin position="252"/>
        <end position="266"/>
    </location>
</feature>
<feature type="compositionally biased region" description="Low complexity" evidence="1">
    <location>
        <begin position="110"/>
        <end position="120"/>
    </location>
</feature>
<dbReference type="EMBL" id="CAUYUJ010014347">
    <property type="protein sequence ID" value="CAK0840077.1"/>
    <property type="molecule type" value="Genomic_DNA"/>
</dbReference>
<accession>A0ABN9T548</accession>
<protein>
    <submittedName>
        <fullName evidence="2">Uncharacterized protein</fullName>
    </submittedName>
</protein>
<proteinExistence type="predicted"/>
<feature type="region of interest" description="Disordered" evidence="1">
    <location>
        <begin position="424"/>
        <end position="454"/>
    </location>
</feature>
<keyword evidence="3" id="KW-1185">Reference proteome</keyword>
<evidence type="ECO:0000313" key="3">
    <source>
        <dbReference type="Proteomes" id="UP001189429"/>
    </source>
</evidence>
<evidence type="ECO:0000256" key="1">
    <source>
        <dbReference type="SAM" id="MobiDB-lite"/>
    </source>
</evidence>
<feature type="compositionally biased region" description="Basic and acidic residues" evidence="1">
    <location>
        <begin position="346"/>
        <end position="355"/>
    </location>
</feature>
<dbReference type="Proteomes" id="UP001189429">
    <property type="component" value="Unassembled WGS sequence"/>
</dbReference>
<reference evidence="2" key="1">
    <citation type="submission" date="2023-10" db="EMBL/GenBank/DDBJ databases">
        <authorList>
            <person name="Chen Y."/>
            <person name="Shah S."/>
            <person name="Dougan E. K."/>
            <person name="Thang M."/>
            <person name="Chan C."/>
        </authorList>
    </citation>
    <scope>NUCLEOTIDE SEQUENCE [LARGE SCALE GENOMIC DNA]</scope>
</reference>
<feature type="region of interest" description="Disordered" evidence="1">
    <location>
        <begin position="495"/>
        <end position="530"/>
    </location>
</feature>
<feature type="region of interest" description="Disordered" evidence="1">
    <location>
        <begin position="311"/>
        <end position="355"/>
    </location>
</feature>
<evidence type="ECO:0000313" key="2">
    <source>
        <dbReference type="EMBL" id="CAK0840077.1"/>
    </source>
</evidence>